<comment type="caution">
    <text evidence="3">The sequence shown here is derived from an EMBL/GenBank/DDBJ whole genome shotgun (WGS) entry which is preliminary data.</text>
</comment>
<evidence type="ECO:0000313" key="3">
    <source>
        <dbReference type="EMBL" id="MCL7052256.1"/>
    </source>
</evidence>
<dbReference type="PANTHER" id="PTHR31852">
    <property type="entry name" value="LATE EMBRYOGENESIS ABUNDANT (LEA) HYDROXYPROLINE-RICH GLYCOPROTEIN FAMILY"/>
    <property type="match status" value="1"/>
</dbReference>
<name>A0AA41W378_PAPNU</name>
<protein>
    <recommendedName>
        <fullName evidence="2">Late embryogenesis abundant protein LEA-2 subgroup domain-containing protein</fullName>
    </recommendedName>
</protein>
<dbReference type="Pfam" id="PF03168">
    <property type="entry name" value="LEA_2"/>
    <property type="match status" value="1"/>
</dbReference>
<dbReference type="InterPro" id="IPR055301">
    <property type="entry name" value="Lea14-like_2"/>
</dbReference>
<evidence type="ECO:0000256" key="1">
    <source>
        <dbReference type="SAM" id="Phobius"/>
    </source>
</evidence>
<dbReference type="InterPro" id="IPR004864">
    <property type="entry name" value="LEA_2"/>
</dbReference>
<reference evidence="3" key="1">
    <citation type="submission" date="2022-03" db="EMBL/GenBank/DDBJ databases">
        <title>A functionally conserved STORR gene fusion in Papaver species that diverged 16.8 million years ago.</title>
        <authorList>
            <person name="Catania T."/>
        </authorList>
    </citation>
    <scope>NUCLEOTIDE SEQUENCE</scope>
    <source>
        <strain evidence="3">S-191538</strain>
    </source>
</reference>
<dbReference type="Gene3D" id="2.60.40.1820">
    <property type="match status" value="1"/>
</dbReference>
<dbReference type="Proteomes" id="UP001177140">
    <property type="component" value="Unassembled WGS sequence"/>
</dbReference>
<organism evidence="3 4">
    <name type="scientific">Papaver nudicaule</name>
    <name type="common">Iceland poppy</name>
    <dbReference type="NCBI Taxonomy" id="74823"/>
    <lineage>
        <taxon>Eukaryota</taxon>
        <taxon>Viridiplantae</taxon>
        <taxon>Streptophyta</taxon>
        <taxon>Embryophyta</taxon>
        <taxon>Tracheophyta</taxon>
        <taxon>Spermatophyta</taxon>
        <taxon>Magnoliopsida</taxon>
        <taxon>Ranunculales</taxon>
        <taxon>Papaveraceae</taxon>
        <taxon>Papaveroideae</taxon>
        <taxon>Papaver</taxon>
    </lineage>
</organism>
<sequence>MDISSPEKANSDKRVTGFRRNRNLCFCLIAGLVGFILVILILGFTVFKPKNTITTVNSVKLDGFHLSLDVPKLGVDLNITLSLDLSVKNPNKAGFKYGNGSSLLYYKGDVVGEAGIPAGEISPGETIGLNTTLTVLADRLISNSDVYSDIMSGMLPVSTYTEISGRVSVLKIFKHHMVSYSSCDISLNVVNRTIDDSKCKYKTKL</sequence>
<dbReference type="SUPFAM" id="SSF117070">
    <property type="entry name" value="LEA14-like"/>
    <property type="match status" value="1"/>
</dbReference>
<keyword evidence="4" id="KW-1185">Reference proteome</keyword>
<keyword evidence="1" id="KW-0812">Transmembrane</keyword>
<gene>
    <name evidence="3" type="ORF">MKW94_012085</name>
</gene>
<keyword evidence="1" id="KW-1133">Transmembrane helix</keyword>
<proteinExistence type="predicted"/>
<evidence type="ECO:0000259" key="2">
    <source>
        <dbReference type="Pfam" id="PF03168"/>
    </source>
</evidence>
<dbReference type="EMBL" id="JAJJMA010347779">
    <property type="protein sequence ID" value="MCL7052256.1"/>
    <property type="molecule type" value="Genomic_DNA"/>
</dbReference>
<dbReference type="AlphaFoldDB" id="A0AA41W378"/>
<feature type="domain" description="Late embryogenesis abundant protein LEA-2 subgroup" evidence="2">
    <location>
        <begin position="85"/>
        <end position="176"/>
    </location>
</feature>
<feature type="transmembrane region" description="Helical" evidence="1">
    <location>
        <begin position="23"/>
        <end position="47"/>
    </location>
</feature>
<keyword evidence="1" id="KW-0472">Membrane</keyword>
<evidence type="ECO:0000313" key="4">
    <source>
        <dbReference type="Proteomes" id="UP001177140"/>
    </source>
</evidence>
<accession>A0AA41W378</accession>